<dbReference type="Gramene" id="ONK80993">
    <property type="protein sequence ID" value="ONK80993"/>
    <property type="gene ID" value="A4U43_C01F24060"/>
</dbReference>
<gene>
    <name evidence="3" type="ORF">A4U43_C01F24060</name>
</gene>
<dbReference type="EMBL" id="CM007381">
    <property type="protein sequence ID" value="ONK80993.1"/>
    <property type="molecule type" value="Genomic_DNA"/>
</dbReference>
<feature type="region of interest" description="Disordered" evidence="2">
    <location>
        <begin position="234"/>
        <end position="255"/>
    </location>
</feature>
<feature type="compositionally biased region" description="Basic residues" evidence="2">
    <location>
        <begin position="58"/>
        <end position="69"/>
    </location>
</feature>
<organism evidence="3 4">
    <name type="scientific">Asparagus officinalis</name>
    <name type="common">Garden asparagus</name>
    <dbReference type="NCBI Taxonomy" id="4686"/>
    <lineage>
        <taxon>Eukaryota</taxon>
        <taxon>Viridiplantae</taxon>
        <taxon>Streptophyta</taxon>
        <taxon>Embryophyta</taxon>
        <taxon>Tracheophyta</taxon>
        <taxon>Spermatophyta</taxon>
        <taxon>Magnoliopsida</taxon>
        <taxon>Liliopsida</taxon>
        <taxon>Asparagales</taxon>
        <taxon>Asparagaceae</taxon>
        <taxon>Asparagoideae</taxon>
        <taxon>Asparagus</taxon>
    </lineage>
</organism>
<dbReference type="AlphaFoldDB" id="A0A5P1FTJ0"/>
<feature type="coiled-coil region" evidence="1">
    <location>
        <begin position="138"/>
        <end position="165"/>
    </location>
</feature>
<accession>A0A5P1FTJ0</accession>
<feature type="region of interest" description="Disordered" evidence="2">
    <location>
        <begin position="1"/>
        <end position="71"/>
    </location>
</feature>
<proteinExistence type="predicted"/>
<protein>
    <submittedName>
        <fullName evidence="3">Uncharacterized protein</fullName>
    </submittedName>
</protein>
<keyword evidence="4" id="KW-1185">Reference proteome</keyword>
<evidence type="ECO:0000313" key="3">
    <source>
        <dbReference type="EMBL" id="ONK80993.1"/>
    </source>
</evidence>
<name>A0A5P1FTJ0_ASPOF</name>
<evidence type="ECO:0000256" key="2">
    <source>
        <dbReference type="SAM" id="MobiDB-lite"/>
    </source>
</evidence>
<feature type="compositionally biased region" description="Basic and acidic residues" evidence="2">
    <location>
        <begin position="11"/>
        <end position="28"/>
    </location>
</feature>
<evidence type="ECO:0000256" key="1">
    <source>
        <dbReference type="SAM" id="Coils"/>
    </source>
</evidence>
<sequence length="347" mass="38774">MAGDSTPKANLHADHSESDDAQRFEISKRAHTTAVRTESEAGAAIADGPAVVDAGRARGPRHLLHKKKRGAEDDIPIDSDVMPQDIDEDVEQPNEAVEQIEWPQQVIYWKSITVMNQALHRENENKFKDMIAVDRVKISALSVKVAKLSTQNRRLREELSEERSRTLSVYKDKSPIGLVFDSLMEPQTCTETCTQREDTGREIMPVVDVPSAGHDTEMQTCIDTLREDIGMEIKQSEDAPPPAPDTSTDDEDAPIRFSRALNKRKRGARGAREKVAAAAPLKRKRCKRTVKPSKWVVTPYTEGKKKKEKDNIGDKAIIEVAGKEEEQMQEKIAELAPARLQSDPHSI</sequence>
<keyword evidence="1" id="KW-0175">Coiled coil</keyword>
<reference evidence="4" key="1">
    <citation type="journal article" date="2017" name="Nat. Commun.">
        <title>The asparagus genome sheds light on the origin and evolution of a young Y chromosome.</title>
        <authorList>
            <person name="Harkess A."/>
            <person name="Zhou J."/>
            <person name="Xu C."/>
            <person name="Bowers J.E."/>
            <person name="Van der Hulst R."/>
            <person name="Ayyampalayam S."/>
            <person name="Mercati F."/>
            <person name="Riccardi P."/>
            <person name="McKain M.R."/>
            <person name="Kakrana A."/>
            <person name="Tang H."/>
            <person name="Ray J."/>
            <person name="Groenendijk J."/>
            <person name="Arikit S."/>
            <person name="Mathioni S.M."/>
            <person name="Nakano M."/>
            <person name="Shan H."/>
            <person name="Telgmann-Rauber A."/>
            <person name="Kanno A."/>
            <person name="Yue Z."/>
            <person name="Chen H."/>
            <person name="Li W."/>
            <person name="Chen Y."/>
            <person name="Xu X."/>
            <person name="Zhang Y."/>
            <person name="Luo S."/>
            <person name="Chen H."/>
            <person name="Gao J."/>
            <person name="Mao Z."/>
            <person name="Pires J.C."/>
            <person name="Luo M."/>
            <person name="Kudrna D."/>
            <person name="Wing R.A."/>
            <person name="Meyers B.C."/>
            <person name="Yi K."/>
            <person name="Kong H."/>
            <person name="Lavrijsen P."/>
            <person name="Sunseri F."/>
            <person name="Falavigna A."/>
            <person name="Ye Y."/>
            <person name="Leebens-Mack J.H."/>
            <person name="Chen G."/>
        </authorList>
    </citation>
    <scope>NUCLEOTIDE SEQUENCE [LARGE SCALE GENOMIC DNA]</scope>
    <source>
        <strain evidence="4">cv. DH0086</strain>
    </source>
</reference>
<evidence type="ECO:0000313" key="4">
    <source>
        <dbReference type="Proteomes" id="UP000243459"/>
    </source>
</evidence>
<dbReference type="Proteomes" id="UP000243459">
    <property type="component" value="Chromosome 1"/>
</dbReference>